<sequence>MTNTPPMTHILIRKIKRNSKVNRIKHSSYKIYFTNRNKLGLKLLRTRRWKLRHGSRLWKCRSNIQMRKPNCKSWYAFQLSCHTTSQFFCKFNPPFQNNERESHQ</sequence>
<proteinExistence type="predicted"/>
<dbReference type="Proteomes" id="UP000822688">
    <property type="component" value="Chromosome V"/>
</dbReference>
<reference evidence="1" key="1">
    <citation type="submission" date="2020-06" db="EMBL/GenBank/DDBJ databases">
        <title>WGS assembly of Ceratodon purpureus strain R40.</title>
        <authorList>
            <person name="Carey S.B."/>
            <person name="Jenkins J."/>
            <person name="Shu S."/>
            <person name="Lovell J.T."/>
            <person name="Sreedasyam A."/>
            <person name="Maumus F."/>
            <person name="Tiley G.P."/>
            <person name="Fernandez-Pozo N."/>
            <person name="Barry K."/>
            <person name="Chen C."/>
            <person name="Wang M."/>
            <person name="Lipzen A."/>
            <person name="Daum C."/>
            <person name="Saski C.A."/>
            <person name="Payton A.C."/>
            <person name="Mcbreen J.C."/>
            <person name="Conrad R.E."/>
            <person name="Kollar L.M."/>
            <person name="Olsson S."/>
            <person name="Huttunen S."/>
            <person name="Landis J.B."/>
            <person name="Wickett N.J."/>
            <person name="Johnson M.G."/>
            <person name="Rensing S.A."/>
            <person name="Grimwood J."/>
            <person name="Schmutz J."/>
            <person name="Mcdaniel S.F."/>
        </authorList>
    </citation>
    <scope>NUCLEOTIDE SEQUENCE</scope>
    <source>
        <strain evidence="1">R40</strain>
    </source>
</reference>
<dbReference type="EMBL" id="CM026426">
    <property type="protein sequence ID" value="KAG0572529.1"/>
    <property type="molecule type" value="Genomic_DNA"/>
</dbReference>
<organism evidence="1 2">
    <name type="scientific">Ceratodon purpureus</name>
    <name type="common">Fire moss</name>
    <name type="synonym">Dicranum purpureum</name>
    <dbReference type="NCBI Taxonomy" id="3225"/>
    <lineage>
        <taxon>Eukaryota</taxon>
        <taxon>Viridiplantae</taxon>
        <taxon>Streptophyta</taxon>
        <taxon>Embryophyta</taxon>
        <taxon>Bryophyta</taxon>
        <taxon>Bryophytina</taxon>
        <taxon>Bryopsida</taxon>
        <taxon>Dicranidae</taxon>
        <taxon>Pseudoditrichales</taxon>
        <taxon>Ditrichaceae</taxon>
        <taxon>Ceratodon</taxon>
    </lineage>
</organism>
<accession>A0A8T0HP12</accession>
<name>A0A8T0HP12_CERPU</name>
<keyword evidence="2" id="KW-1185">Reference proteome</keyword>
<evidence type="ECO:0000313" key="1">
    <source>
        <dbReference type="EMBL" id="KAG0572529.1"/>
    </source>
</evidence>
<dbReference type="AlphaFoldDB" id="A0A8T0HP12"/>
<evidence type="ECO:0000313" key="2">
    <source>
        <dbReference type="Proteomes" id="UP000822688"/>
    </source>
</evidence>
<comment type="caution">
    <text evidence="1">The sequence shown here is derived from an EMBL/GenBank/DDBJ whole genome shotgun (WGS) entry which is preliminary data.</text>
</comment>
<gene>
    <name evidence="1" type="ORF">KC19_VG102800</name>
</gene>
<protein>
    <submittedName>
        <fullName evidence="1">Uncharacterized protein</fullName>
    </submittedName>
</protein>